<dbReference type="HAMAP" id="MF_00800">
    <property type="entry name" value="UPF0340"/>
    <property type="match status" value="1"/>
</dbReference>
<proteinExistence type="inferred from homology"/>
<reference evidence="3" key="1">
    <citation type="journal article" date="2019" name="Int. J. Syst. Evol. Microbiol.">
        <title>The Global Catalogue of Microorganisms (GCM) 10K type strain sequencing project: providing services to taxonomists for standard genome sequencing and annotation.</title>
        <authorList>
            <consortium name="The Broad Institute Genomics Platform"/>
            <consortium name="The Broad Institute Genome Sequencing Center for Infectious Disease"/>
            <person name="Wu L."/>
            <person name="Ma J."/>
        </authorList>
    </citation>
    <scope>NUCLEOTIDE SEQUENCE [LARGE SCALE GENOMIC DNA]</scope>
    <source>
        <strain evidence="3">JCM 16981</strain>
    </source>
</reference>
<dbReference type="RefSeq" id="WP_344700798.1">
    <property type="nucleotide sequence ID" value="NZ_BAABCK010000011.1"/>
</dbReference>
<evidence type="ECO:0000313" key="3">
    <source>
        <dbReference type="Proteomes" id="UP001500920"/>
    </source>
</evidence>
<dbReference type="SUPFAM" id="SSF110710">
    <property type="entry name" value="TTHA0583/YokD-like"/>
    <property type="match status" value="1"/>
</dbReference>
<comment type="similarity">
    <text evidence="1">Belongs to the UPF0340 family.</text>
</comment>
<dbReference type="InterPro" id="IPR006340">
    <property type="entry name" value="DUF436"/>
</dbReference>
<dbReference type="PIRSF" id="PIRSF007510">
    <property type="entry name" value="UCP007510"/>
    <property type="match status" value="1"/>
</dbReference>
<dbReference type="Pfam" id="PF04260">
    <property type="entry name" value="DUF436"/>
    <property type="match status" value="1"/>
</dbReference>
<evidence type="ECO:0000313" key="2">
    <source>
        <dbReference type="EMBL" id="GAA3715567.1"/>
    </source>
</evidence>
<keyword evidence="3" id="KW-1185">Reference proteome</keyword>
<comment type="caution">
    <text evidence="2">The sequence shown here is derived from an EMBL/GenBank/DDBJ whole genome shotgun (WGS) entry which is preliminary data.</text>
</comment>
<dbReference type="NCBIfam" id="TIGR01440">
    <property type="entry name" value="TIGR01440 family protein"/>
    <property type="match status" value="1"/>
</dbReference>
<name>A0ABP7E847_9STAP</name>
<dbReference type="InterPro" id="IPR028345">
    <property type="entry name" value="Antibiotic_NAT-like"/>
</dbReference>
<organism evidence="2 3">
    <name type="scientific">Salinicoccus jeotgali</name>
    <dbReference type="NCBI Taxonomy" id="381634"/>
    <lineage>
        <taxon>Bacteria</taxon>
        <taxon>Bacillati</taxon>
        <taxon>Bacillota</taxon>
        <taxon>Bacilli</taxon>
        <taxon>Bacillales</taxon>
        <taxon>Staphylococcaceae</taxon>
        <taxon>Salinicoccus</taxon>
    </lineage>
</organism>
<sequence length="181" mass="19920">MNEEFARLKNDLDALVSQLEAVDFFRAGEDVLIGCSTSEVMGHRIGENSSEEVAALIFDVFSEKAGQHNVNLMFQGCEHINRAITMERHVAENRRYPAVSVVPHRSAGGSLSEYAYHHFDSPAVTEHVAADRGIDIGQTLIGMHIKPVAVPLRVEQKTIGQANVTIAYSRPKLIGGPRAHY</sequence>
<gene>
    <name evidence="2" type="ORF">GCM10022378_02430</name>
</gene>
<evidence type="ECO:0000256" key="1">
    <source>
        <dbReference type="HAMAP-Rule" id="MF_00800"/>
    </source>
</evidence>
<protein>
    <recommendedName>
        <fullName evidence="1">UPF0340 protein GCM10022378_02430</fullName>
    </recommendedName>
</protein>
<dbReference type="Gene3D" id="3.40.50.10360">
    <property type="entry name" value="Hypothetical protein TT1679"/>
    <property type="match status" value="1"/>
</dbReference>
<dbReference type="Proteomes" id="UP001500920">
    <property type="component" value="Unassembled WGS sequence"/>
</dbReference>
<dbReference type="EMBL" id="BAABCK010000011">
    <property type="protein sequence ID" value="GAA3715567.1"/>
    <property type="molecule type" value="Genomic_DNA"/>
</dbReference>
<accession>A0ABP7E847</accession>